<dbReference type="AlphaFoldDB" id="A0A068US08"/>
<gene>
    <name evidence="3" type="ORF">GSCOC_T00033040001</name>
</gene>
<dbReference type="OrthoDB" id="65569at2759"/>
<evidence type="ECO:0000256" key="2">
    <source>
        <dbReference type="RuleBase" id="RU003690"/>
    </source>
</evidence>
<keyword evidence="4" id="KW-1185">Reference proteome</keyword>
<dbReference type="PhylomeDB" id="A0A068US08"/>
<evidence type="ECO:0008006" key="5">
    <source>
        <dbReference type="Google" id="ProtNLM"/>
    </source>
</evidence>
<dbReference type="GO" id="GO:0005975">
    <property type="term" value="P:carbohydrate metabolic process"/>
    <property type="evidence" value="ECO:0007669"/>
    <property type="project" value="InterPro"/>
</dbReference>
<dbReference type="Proteomes" id="UP000295252">
    <property type="component" value="Chromosome III"/>
</dbReference>
<dbReference type="Gramene" id="CDP11049">
    <property type="protein sequence ID" value="CDP11049"/>
    <property type="gene ID" value="GSCOC_T00033040001"/>
</dbReference>
<proteinExistence type="inferred from homology"/>
<protein>
    <recommendedName>
        <fullName evidence="5">Beta-glucosidase</fullName>
    </recommendedName>
</protein>
<dbReference type="GO" id="GO:0009821">
    <property type="term" value="P:alkaloid biosynthetic process"/>
    <property type="evidence" value="ECO:0007669"/>
    <property type="project" value="UniProtKB-ARBA"/>
</dbReference>
<dbReference type="SUPFAM" id="SSF51445">
    <property type="entry name" value="(Trans)glycosidases"/>
    <property type="match status" value="1"/>
</dbReference>
<dbReference type="STRING" id="49390.A0A068US08"/>
<reference evidence="4" key="1">
    <citation type="journal article" date="2014" name="Science">
        <title>The coffee genome provides insight into the convergent evolution of caffeine biosynthesis.</title>
        <authorList>
            <person name="Denoeud F."/>
            <person name="Carretero-Paulet L."/>
            <person name="Dereeper A."/>
            <person name="Droc G."/>
            <person name="Guyot R."/>
            <person name="Pietrella M."/>
            <person name="Zheng C."/>
            <person name="Alberti A."/>
            <person name="Anthony F."/>
            <person name="Aprea G."/>
            <person name="Aury J.M."/>
            <person name="Bento P."/>
            <person name="Bernard M."/>
            <person name="Bocs S."/>
            <person name="Campa C."/>
            <person name="Cenci A."/>
            <person name="Combes M.C."/>
            <person name="Crouzillat D."/>
            <person name="Da Silva C."/>
            <person name="Daddiego L."/>
            <person name="De Bellis F."/>
            <person name="Dussert S."/>
            <person name="Garsmeur O."/>
            <person name="Gayraud T."/>
            <person name="Guignon V."/>
            <person name="Jahn K."/>
            <person name="Jamilloux V."/>
            <person name="Joet T."/>
            <person name="Labadie K."/>
            <person name="Lan T."/>
            <person name="Leclercq J."/>
            <person name="Lepelley M."/>
            <person name="Leroy T."/>
            <person name="Li L.T."/>
            <person name="Librado P."/>
            <person name="Lopez L."/>
            <person name="Munoz A."/>
            <person name="Noel B."/>
            <person name="Pallavicini A."/>
            <person name="Perrotta G."/>
            <person name="Poncet V."/>
            <person name="Pot D."/>
            <person name="Priyono X."/>
            <person name="Rigoreau M."/>
            <person name="Rouard M."/>
            <person name="Rozas J."/>
            <person name="Tranchant-Dubreuil C."/>
            <person name="VanBuren R."/>
            <person name="Zhang Q."/>
            <person name="Andrade A.C."/>
            <person name="Argout X."/>
            <person name="Bertrand B."/>
            <person name="de Kochko A."/>
            <person name="Graziosi G."/>
            <person name="Henry R.J."/>
            <person name="Jayarama X."/>
            <person name="Ming R."/>
            <person name="Nagai C."/>
            <person name="Rounsley S."/>
            <person name="Sankoff D."/>
            <person name="Giuliano G."/>
            <person name="Albert V.A."/>
            <person name="Wincker P."/>
            <person name="Lashermes P."/>
        </authorList>
    </citation>
    <scope>NUCLEOTIDE SEQUENCE [LARGE SCALE GENOMIC DNA]</scope>
    <source>
        <strain evidence="4">cv. DH200-94</strain>
    </source>
</reference>
<evidence type="ECO:0000313" key="4">
    <source>
        <dbReference type="Proteomes" id="UP000295252"/>
    </source>
</evidence>
<evidence type="ECO:0000256" key="1">
    <source>
        <dbReference type="ARBA" id="ARBA00010838"/>
    </source>
</evidence>
<comment type="similarity">
    <text evidence="1 2">Belongs to the glycosyl hydrolase 1 family.</text>
</comment>
<dbReference type="GO" id="GO:0008422">
    <property type="term" value="F:beta-glucosidase activity"/>
    <property type="evidence" value="ECO:0007669"/>
    <property type="project" value="TreeGrafter"/>
</dbReference>
<dbReference type="EMBL" id="HG739134">
    <property type="protein sequence ID" value="CDP11049.1"/>
    <property type="molecule type" value="Genomic_DNA"/>
</dbReference>
<accession>A0A068US08</accession>
<dbReference type="Pfam" id="PF00232">
    <property type="entry name" value="Glyco_hydro_1"/>
    <property type="match status" value="1"/>
</dbReference>
<dbReference type="PANTHER" id="PTHR10353">
    <property type="entry name" value="GLYCOSYL HYDROLASE"/>
    <property type="match status" value="1"/>
</dbReference>
<dbReference type="OMA" id="PRHEGIN"/>
<organism evidence="3 4">
    <name type="scientific">Coffea canephora</name>
    <name type="common">Robusta coffee</name>
    <dbReference type="NCBI Taxonomy" id="49390"/>
    <lineage>
        <taxon>Eukaryota</taxon>
        <taxon>Viridiplantae</taxon>
        <taxon>Streptophyta</taxon>
        <taxon>Embryophyta</taxon>
        <taxon>Tracheophyta</taxon>
        <taxon>Spermatophyta</taxon>
        <taxon>Magnoliopsida</taxon>
        <taxon>eudicotyledons</taxon>
        <taxon>Gunneridae</taxon>
        <taxon>Pentapetalae</taxon>
        <taxon>asterids</taxon>
        <taxon>lamiids</taxon>
        <taxon>Gentianales</taxon>
        <taxon>Rubiaceae</taxon>
        <taxon>Ixoroideae</taxon>
        <taxon>Gardenieae complex</taxon>
        <taxon>Bertiereae - Coffeeae clade</taxon>
        <taxon>Coffeeae</taxon>
        <taxon>Coffea</taxon>
    </lineage>
</organism>
<dbReference type="InterPro" id="IPR001360">
    <property type="entry name" value="Glyco_hydro_1"/>
</dbReference>
<dbReference type="Gene3D" id="3.20.20.80">
    <property type="entry name" value="Glycosidases"/>
    <property type="match status" value="1"/>
</dbReference>
<dbReference type="InParanoid" id="A0A068US08"/>
<name>A0A068US08_COFCA</name>
<dbReference type="PANTHER" id="PTHR10353:SF302">
    <property type="entry name" value="BETA-GLUCOSIDASE 40"/>
    <property type="match status" value="1"/>
</dbReference>
<sequence>MIFVFGLKSYVFSFYRFCCSDGTGELNQAGVDHYNTLINTLLANGIEPYVTIYHWDLPQALQDKNNGWLSPQIM</sequence>
<evidence type="ECO:0000313" key="3">
    <source>
        <dbReference type="EMBL" id="CDP11049.1"/>
    </source>
</evidence>
<dbReference type="InterPro" id="IPR017853">
    <property type="entry name" value="GH"/>
</dbReference>